<dbReference type="RefSeq" id="WP_156149728.1">
    <property type="nucleotide sequence ID" value="NZ_FPAO01000002.1"/>
</dbReference>
<reference evidence="1 2" key="1">
    <citation type="submission" date="2016-09" db="EMBL/GenBank/DDBJ databases">
        <title>Complete Genome Sequence of Methanosarcina thermophila MT-1.</title>
        <authorList>
            <person name="Kouzuma A."/>
        </authorList>
    </citation>
    <scope>NUCLEOTIDE SEQUENCE [LARGE SCALE GENOMIC DNA]</scope>
    <source>
        <strain evidence="1 2">MT-1</strain>
    </source>
</reference>
<dbReference type="AlphaFoldDB" id="A0A3G9CXQ7"/>
<gene>
    <name evidence="1" type="ORF">MESMT1_2714</name>
</gene>
<accession>A0A3G9CXQ7</accession>
<evidence type="ECO:0000313" key="1">
    <source>
        <dbReference type="EMBL" id="BAW30644.1"/>
    </source>
</evidence>
<evidence type="ECO:0000313" key="2">
    <source>
        <dbReference type="Proteomes" id="UP000265557"/>
    </source>
</evidence>
<proteinExistence type="predicted"/>
<protein>
    <submittedName>
        <fullName evidence="1">Transcriptional regulator</fullName>
    </submittedName>
</protein>
<dbReference type="GeneID" id="58788086"/>
<sequence>MRIFEDTLCPKILFTAILFKKLLDHKLFGKKFDHKPFEKMLERNRCAGLSRCHVDF</sequence>
<dbReference type="Proteomes" id="UP000265557">
    <property type="component" value="Chromosome"/>
</dbReference>
<dbReference type="EMBL" id="AP017646">
    <property type="protein sequence ID" value="BAW30644.1"/>
    <property type="molecule type" value="Genomic_DNA"/>
</dbReference>
<name>A0A3G9CXQ7_METTE</name>
<organism evidence="1 2">
    <name type="scientific">Methanosarcina thermophila</name>
    <dbReference type="NCBI Taxonomy" id="2210"/>
    <lineage>
        <taxon>Archaea</taxon>
        <taxon>Methanobacteriati</taxon>
        <taxon>Methanobacteriota</taxon>
        <taxon>Stenosarchaea group</taxon>
        <taxon>Methanomicrobia</taxon>
        <taxon>Methanosarcinales</taxon>
        <taxon>Methanosarcinaceae</taxon>
        <taxon>Methanosarcina</taxon>
    </lineage>
</organism>